<dbReference type="Proteomes" id="UP000429181">
    <property type="component" value="Chromosome 13"/>
</dbReference>
<evidence type="ECO:0000256" key="2">
    <source>
        <dbReference type="SAM" id="Phobius"/>
    </source>
</evidence>
<feature type="transmembrane region" description="Helical" evidence="2">
    <location>
        <begin position="95"/>
        <end position="118"/>
    </location>
</feature>
<accession>A0A4W2FRC8</accession>
<evidence type="ECO:0000256" key="1">
    <source>
        <dbReference type="SAM" id="MobiDB-lite"/>
    </source>
</evidence>
<dbReference type="GeneTree" id="ENSGT00930000152756"/>
<organism evidence="3 4">
    <name type="scientific">Bos indicus x Bos taurus</name>
    <name type="common">Hybrid cattle</name>
    <dbReference type="NCBI Taxonomy" id="30522"/>
    <lineage>
        <taxon>Eukaryota</taxon>
        <taxon>Metazoa</taxon>
        <taxon>Chordata</taxon>
        <taxon>Craniata</taxon>
        <taxon>Vertebrata</taxon>
        <taxon>Euteleostomi</taxon>
        <taxon>Mammalia</taxon>
        <taxon>Eutheria</taxon>
        <taxon>Laurasiatheria</taxon>
        <taxon>Artiodactyla</taxon>
        <taxon>Ruminantia</taxon>
        <taxon>Pecora</taxon>
        <taxon>Bovidae</taxon>
        <taxon>Bovinae</taxon>
        <taxon>Bos</taxon>
    </lineage>
</organism>
<feature type="compositionally biased region" description="Basic and acidic residues" evidence="1">
    <location>
        <begin position="12"/>
        <end position="27"/>
    </location>
</feature>
<proteinExistence type="predicted"/>
<evidence type="ECO:0000313" key="3">
    <source>
        <dbReference type="Ensembl" id="ENSBIXP00005008267.1"/>
    </source>
</evidence>
<keyword evidence="2" id="KW-0812">Transmembrane</keyword>
<name>A0A4W2FRC8_BOBOX</name>
<dbReference type="Ensembl" id="ENSBIXT00005000702.1">
    <property type="protein sequence ID" value="ENSBIXP00005008267.1"/>
    <property type="gene ID" value="ENSBIXG00005005486.1"/>
</dbReference>
<feature type="region of interest" description="Disordered" evidence="1">
    <location>
        <begin position="1"/>
        <end position="27"/>
    </location>
</feature>
<evidence type="ECO:0000313" key="4">
    <source>
        <dbReference type="Proteomes" id="UP000429181"/>
    </source>
</evidence>
<keyword evidence="2" id="KW-0472">Membrane</keyword>
<sequence length="278" mass="30261">MKTGRLPLSYYEKNEERDEEDHRRGREEDHTCPSLVISLGFSLVLGNAHLLHHSLHHLDVSFGEVLPLGGGGDCVFLDCDVDTVMHKVVLVTILIHWPVVHLVGVTVHVFTIVTVLIVTAKMYKRPAHGTSQHVATKAPYHCSSCSSSCHMLHVGFWLTGFVPLTVGTTLTPASTTMWLSPATTMGLTPATSMRLAPATSMRLAPATSMGLTPATPSLRWITVASRTALSWVSAPPSVPSSSRFWSLLAEAHVTPHGHKENQDPTAYVAFHHDDLSAK</sequence>
<reference evidence="3" key="2">
    <citation type="submission" date="2025-08" db="UniProtKB">
        <authorList>
            <consortium name="Ensembl"/>
        </authorList>
    </citation>
    <scope>IDENTIFICATION</scope>
</reference>
<protein>
    <submittedName>
        <fullName evidence="3">Uncharacterized protein</fullName>
    </submittedName>
</protein>
<keyword evidence="2" id="KW-1133">Transmembrane helix</keyword>
<reference evidence="3 4" key="1">
    <citation type="submission" date="2018-11" db="EMBL/GenBank/DDBJ databases">
        <title>Haplotype-resolved cattle genomes.</title>
        <authorList>
            <person name="Low W.Y."/>
            <person name="Tearle R."/>
            <person name="Bickhart D.M."/>
            <person name="Rosen B.D."/>
            <person name="Koren S."/>
            <person name="Rhie A."/>
            <person name="Hiendleder S."/>
            <person name="Phillippy A.M."/>
            <person name="Smith T.P.L."/>
            <person name="Williams J.L."/>
        </authorList>
    </citation>
    <scope>NUCLEOTIDE SEQUENCE [LARGE SCALE GENOMIC DNA]</scope>
</reference>
<dbReference type="AlphaFoldDB" id="A0A4W2FRC8"/>